<accession>A0A0L8IEN9</accession>
<feature type="domain" description="ISXO2-like transposase" evidence="1">
    <location>
        <begin position="6"/>
        <end position="131"/>
    </location>
</feature>
<dbReference type="Pfam" id="PF12762">
    <property type="entry name" value="DDE_Tnp_IS1595"/>
    <property type="match status" value="1"/>
</dbReference>
<evidence type="ECO:0000259" key="1">
    <source>
        <dbReference type="SMART" id="SM01126"/>
    </source>
</evidence>
<dbReference type="EMBL" id="KQ415875">
    <property type="protein sequence ID" value="KOF99879.1"/>
    <property type="molecule type" value="Genomic_DNA"/>
</dbReference>
<reference evidence="2" key="1">
    <citation type="submission" date="2015-07" db="EMBL/GenBank/DDBJ databases">
        <title>MeaNS - Measles Nucleotide Surveillance Program.</title>
        <authorList>
            <person name="Tran T."/>
            <person name="Druce J."/>
        </authorList>
    </citation>
    <scope>NUCLEOTIDE SEQUENCE</scope>
    <source>
        <strain evidence="2">UCB-OBI-ISO-001</strain>
        <tissue evidence="2">Gonad</tissue>
    </source>
</reference>
<name>A0A0L8IEN9_OCTBM</name>
<protein>
    <recommendedName>
        <fullName evidence="1">ISXO2-like transposase domain-containing protein</fullName>
    </recommendedName>
</protein>
<organism evidence="2">
    <name type="scientific">Octopus bimaculoides</name>
    <name type="common">California two-spotted octopus</name>
    <dbReference type="NCBI Taxonomy" id="37653"/>
    <lineage>
        <taxon>Eukaryota</taxon>
        <taxon>Metazoa</taxon>
        <taxon>Spiralia</taxon>
        <taxon>Lophotrochozoa</taxon>
        <taxon>Mollusca</taxon>
        <taxon>Cephalopoda</taxon>
        <taxon>Coleoidea</taxon>
        <taxon>Octopodiformes</taxon>
        <taxon>Octopoda</taxon>
        <taxon>Incirrata</taxon>
        <taxon>Octopodidae</taxon>
        <taxon>Octopus</taxon>
    </lineage>
</organism>
<dbReference type="InterPro" id="IPR024445">
    <property type="entry name" value="Tnp_ISXO2-like"/>
</dbReference>
<dbReference type="STRING" id="37653.A0A0L8IEN9"/>
<dbReference type="PANTHER" id="PTHR47163:SF2">
    <property type="entry name" value="SI:DKEY-17M8.2"/>
    <property type="match status" value="1"/>
</dbReference>
<sequence length="131" mass="15111">MKYPLELDGEGMNEEIDESAFVRRKINAGRKCLLVAVQDRSTETLLRIIQQHIRPGTIIISDLWKAYKTISNLGYNHLTVNHAVNFVDPDSHASNNHVKAKWNSAKRRNKSEIGTARTCLNNYLVEVMWRY</sequence>
<evidence type="ECO:0000313" key="2">
    <source>
        <dbReference type="EMBL" id="KOF99879.1"/>
    </source>
</evidence>
<dbReference type="AlphaFoldDB" id="A0A0L8IEN9"/>
<proteinExistence type="predicted"/>
<dbReference type="SMART" id="SM01126">
    <property type="entry name" value="DDE_Tnp_IS1595"/>
    <property type="match status" value="1"/>
</dbReference>
<dbReference type="InterPro" id="IPR053164">
    <property type="entry name" value="IS1016-like_transposase"/>
</dbReference>
<dbReference type="PANTHER" id="PTHR47163">
    <property type="entry name" value="DDE_TNP_IS1595 DOMAIN-CONTAINING PROTEIN"/>
    <property type="match status" value="1"/>
</dbReference>
<gene>
    <name evidence="2" type="ORF">OCBIM_22010342mg</name>
</gene>